<gene>
    <name evidence="3 4 5" type="primary">LOC113521561</name>
</gene>
<evidence type="ECO:0000313" key="2">
    <source>
        <dbReference type="Proteomes" id="UP001652740"/>
    </source>
</evidence>
<organism evidence="2 4">
    <name type="scientific">Galleria mellonella</name>
    <name type="common">Greater wax moth</name>
    <dbReference type="NCBI Taxonomy" id="7137"/>
    <lineage>
        <taxon>Eukaryota</taxon>
        <taxon>Metazoa</taxon>
        <taxon>Ecdysozoa</taxon>
        <taxon>Arthropoda</taxon>
        <taxon>Hexapoda</taxon>
        <taxon>Insecta</taxon>
        <taxon>Pterygota</taxon>
        <taxon>Neoptera</taxon>
        <taxon>Endopterygota</taxon>
        <taxon>Lepidoptera</taxon>
        <taxon>Glossata</taxon>
        <taxon>Ditrysia</taxon>
        <taxon>Pyraloidea</taxon>
        <taxon>Pyralidae</taxon>
        <taxon>Galleriinae</taxon>
        <taxon>Galleria</taxon>
    </lineage>
</organism>
<dbReference type="RefSeq" id="XP_026762920.2">
    <property type="nucleotide sequence ID" value="XM_026907119.3"/>
</dbReference>
<dbReference type="GeneID" id="113521561"/>
<dbReference type="Proteomes" id="UP001652740">
    <property type="component" value="Unplaced"/>
</dbReference>
<name>A0A6J1X1D5_GALME</name>
<keyword evidence="2" id="KW-1185">Reference proteome</keyword>
<evidence type="ECO:0000313" key="4">
    <source>
        <dbReference type="RefSeq" id="XP_026762921.2"/>
    </source>
</evidence>
<dbReference type="Pfam" id="PF16091">
    <property type="entry name" value="DUF4820"/>
    <property type="match status" value="1"/>
</dbReference>
<dbReference type="KEGG" id="gmw:113521561"/>
<evidence type="ECO:0000256" key="1">
    <source>
        <dbReference type="SAM" id="MobiDB-lite"/>
    </source>
</evidence>
<reference evidence="3 4" key="1">
    <citation type="submission" date="2025-05" db="UniProtKB">
        <authorList>
            <consortium name="RefSeq"/>
        </authorList>
    </citation>
    <scope>IDENTIFICATION</scope>
    <source>
        <tissue evidence="3 4">Whole larvae</tissue>
    </source>
</reference>
<evidence type="ECO:0000313" key="3">
    <source>
        <dbReference type="RefSeq" id="XP_026762920.2"/>
    </source>
</evidence>
<dbReference type="AlphaFoldDB" id="A0A6J1X1D5"/>
<feature type="compositionally biased region" description="Polar residues" evidence="1">
    <location>
        <begin position="239"/>
        <end position="256"/>
    </location>
</feature>
<accession>A0A6J1X1D5</accession>
<feature type="compositionally biased region" description="Basic and acidic residues" evidence="1">
    <location>
        <begin position="297"/>
        <end position="340"/>
    </location>
</feature>
<protein>
    <submittedName>
        <fullName evidence="3 4">Germ cell nuclear acidic protein-like isoform X1</fullName>
    </submittedName>
</protein>
<proteinExistence type="predicted"/>
<sequence>MEVVAVAKEMLQDALEHLASYRLGQAALRHLDRALWIVEKCARWAVPPPLDQDDRPQPELLRPLPWVFFLTLLVILRITRESISLINLVMGKPPLRSADVVMYIQSKRRYLRTLKYTGSRAMRARVSQPRPWYTQLQSLLELTMCFRRQSHYGNNNTTSQSNSDEVLVVQHSKLGHEEGSPTDSINETPMERLIEKMMVDLDVESDNDSSYTLTNAASINQSDHSSIDSDQEEEDGYKSDSTLTKLNEDNSPTKQSEGFIEPDDNAQTDENVFSPNKNEIVSSTPEKEKSTNTSAEVMKETGEERELSPSEERTQPEDKALSSPKKQEIASPKTESKTFIDNENTMQNQTSAKNEQKIANGRVITAPKKKRGVKNERRDGDGSINKKPADRAF</sequence>
<feature type="compositionally biased region" description="Polar residues" evidence="1">
    <location>
        <begin position="341"/>
        <end position="353"/>
    </location>
</feature>
<dbReference type="InterPro" id="IPR032150">
    <property type="entry name" value="DUF4820"/>
</dbReference>
<dbReference type="RefSeq" id="XP_026762922.2">
    <property type="nucleotide sequence ID" value="XM_026907121.3"/>
</dbReference>
<dbReference type="RefSeq" id="XP_026762921.2">
    <property type="nucleotide sequence ID" value="XM_026907120.3"/>
</dbReference>
<feature type="compositionally biased region" description="Polar residues" evidence="1">
    <location>
        <begin position="214"/>
        <end position="224"/>
    </location>
</feature>
<feature type="region of interest" description="Disordered" evidence="1">
    <location>
        <begin position="214"/>
        <end position="393"/>
    </location>
</feature>
<feature type="compositionally biased region" description="Polar residues" evidence="1">
    <location>
        <begin position="268"/>
        <end position="284"/>
    </location>
</feature>
<evidence type="ECO:0000313" key="5">
    <source>
        <dbReference type="RefSeq" id="XP_026762922.2"/>
    </source>
</evidence>